<protein>
    <submittedName>
        <fullName evidence="1">Uncharacterized protein</fullName>
    </submittedName>
</protein>
<reference evidence="1 2" key="1">
    <citation type="journal article" date="2012" name="Appl. Environ. Microbiol.">
        <title>Involvement of two latex-clearing proteins during rubber degradation and insights into the subsequent degradation pathway revealed by the genome sequence of Gordonia polyisoprenivorans strain VH2.</title>
        <authorList>
            <person name="Hiessl S."/>
            <person name="Schuldes J."/>
            <person name="Thurmer A."/>
            <person name="Halbsguth T."/>
            <person name="Broker D."/>
            <person name="Angelov A."/>
            <person name="Liebl W."/>
            <person name="Daniel R."/>
            <person name="Steinbuchel A."/>
        </authorList>
    </citation>
    <scope>NUCLEOTIDE SEQUENCE [LARGE SCALE GENOMIC DNA]</scope>
    <source>
        <strain evidence="2">DSM 44266 / VH2</strain>
    </source>
</reference>
<name>H6N1W6_GORPV</name>
<dbReference type="AlphaFoldDB" id="H6N1W6"/>
<dbReference type="RefSeq" id="WP_014360999.1">
    <property type="nucleotide sequence ID" value="NC_016906.1"/>
</dbReference>
<dbReference type="GeneID" id="90160641"/>
<dbReference type="EMBL" id="CP003119">
    <property type="protein sequence ID" value="AFA74636.1"/>
    <property type="molecule type" value="Genomic_DNA"/>
</dbReference>
<dbReference type="Proteomes" id="UP000009154">
    <property type="component" value="Chromosome"/>
</dbReference>
<keyword evidence="2" id="KW-1185">Reference proteome</keyword>
<evidence type="ECO:0000313" key="1">
    <source>
        <dbReference type="EMBL" id="AFA74636.1"/>
    </source>
</evidence>
<proteinExistence type="predicted"/>
<sequence>MTTAFGENGLEVPVGGKVVIGEVFDRVDRPGAEEAAQREAAWGRGVQQEVFDTDQGRHVFGFRFVLAQGLRNMFAQDGHFNTQPYRVMENEWLISPGMGRGWRWRSVWLLRALVKDRRMSSFTARPIRRDPALYW</sequence>
<evidence type="ECO:0000313" key="2">
    <source>
        <dbReference type="Proteomes" id="UP000009154"/>
    </source>
</evidence>
<gene>
    <name evidence="1" type="ordered locus">GPOL_c36240</name>
</gene>
<dbReference type="HOGENOM" id="CLU_1882817_0_0_11"/>
<dbReference type="KEGG" id="gpo:GPOL_c36240"/>
<organism evidence="1 2">
    <name type="scientific">Gordonia polyisoprenivorans (strain DSM 44266 / VH2)</name>
    <dbReference type="NCBI Taxonomy" id="1112204"/>
    <lineage>
        <taxon>Bacteria</taxon>
        <taxon>Bacillati</taxon>
        <taxon>Actinomycetota</taxon>
        <taxon>Actinomycetes</taxon>
        <taxon>Mycobacteriales</taxon>
        <taxon>Gordoniaceae</taxon>
        <taxon>Gordonia</taxon>
    </lineage>
</organism>
<accession>H6N1W6</accession>